<keyword evidence="4" id="KW-1015">Disulfide bond</keyword>
<dbReference type="SUPFAM" id="SSF54452">
    <property type="entry name" value="MHC antigen-recognition domain"/>
    <property type="match status" value="1"/>
</dbReference>
<proteinExistence type="inferred from homology"/>
<dbReference type="Proteomes" id="UP000694390">
    <property type="component" value="Unassembled WGS sequence"/>
</dbReference>
<evidence type="ECO:0000313" key="12">
    <source>
        <dbReference type="Proteomes" id="UP000694390"/>
    </source>
</evidence>
<protein>
    <submittedName>
        <fullName evidence="11">Class I histocompatibility antigen, F10 alpha chain-like</fullName>
    </submittedName>
</protein>
<feature type="chain" id="PRO_5034069766" evidence="9">
    <location>
        <begin position="20"/>
        <end position="366"/>
    </location>
</feature>
<dbReference type="AlphaFoldDB" id="A0A8C4YPV0"/>
<keyword evidence="12" id="KW-1185">Reference proteome</keyword>
<evidence type="ECO:0000256" key="5">
    <source>
        <dbReference type="ARBA" id="ARBA00023180"/>
    </source>
</evidence>
<reference evidence="11" key="2">
    <citation type="submission" date="2025-09" db="UniProtKB">
        <authorList>
            <consortium name="Ensembl"/>
        </authorList>
    </citation>
    <scope>IDENTIFICATION</scope>
</reference>
<dbReference type="PROSITE" id="PS50835">
    <property type="entry name" value="IG_LIKE"/>
    <property type="match status" value="1"/>
</dbReference>
<evidence type="ECO:0000256" key="1">
    <source>
        <dbReference type="ARBA" id="ARBA00004370"/>
    </source>
</evidence>
<dbReference type="SMART" id="SM00407">
    <property type="entry name" value="IGc1"/>
    <property type="match status" value="1"/>
</dbReference>
<organism evidence="11 12">
    <name type="scientific">Gopherus evgoodei</name>
    <name type="common">Goodes thornscrub tortoise</name>
    <dbReference type="NCBI Taxonomy" id="1825980"/>
    <lineage>
        <taxon>Eukaryota</taxon>
        <taxon>Metazoa</taxon>
        <taxon>Chordata</taxon>
        <taxon>Craniata</taxon>
        <taxon>Vertebrata</taxon>
        <taxon>Euteleostomi</taxon>
        <taxon>Archelosauria</taxon>
        <taxon>Testudinata</taxon>
        <taxon>Testudines</taxon>
        <taxon>Cryptodira</taxon>
        <taxon>Durocryptodira</taxon>
        <taxon>Testudinoidea</taxon>
        <taxon>Testudinidae</taxon>
        <taxon>Gopherus</taxon>
    </lineage>
</organism>
<keyword evidence="3 8" id="KW-0472">Membrane</keyword>
<comment type="similarity">
    <text evidence="6">Belongs to the MHC class I family.</text>
</comment>
<evidence type="ECO:0000256" key="9">
    <source>
        <dbReference type="SAM" id="SignalP"/>
    </source>
</evidence>
<name>A0A8C4YPV0_9SAUR</name>
<evidence type="ECO:0000256" key="2">
    <source>
        <dbReference type="ARBA" id="ARBA00022729"/>
    </source>
</evidence>
<dbReference type="GO" id="GO:0005615">
    <property type="term" value="C:extracellular space"/>
    <property type="evidence" value="ECO:0007669"/>
    <property type="project" value="TreeGrafter"/>
</dbReference>
<feature type="region of interest" description="Disordered" evidence="7">
    <location>
        <begin position="331"/>
        <end position="366"/>
    </location>
</feature>
<keyword evidence="8" id="KW-1133">Transmembrane helix</keyword>
<keyword evidence="8" id="KW-0812">Transmembrane</keyword>
<dbReference type="InterPro" id="IPR050208">
    <property type="entry name" value="MHC_class-I_related"/>
</dbReference>
<gene>
    <name evidence="11" type="primary">LOC115643404</name>
</gene>
<evidence type="ECO:0000256" key="8">
    <source>
        <dbReference type="SAM" id="Phobius"/>
    </source>
</evidence>
<dbReference type="InterPro" id="IPR011161">
    <property type="entry name" value="MHC_I-like_Ag-recog"/>
</dbReference>
<evidence type="ECO:0000256" key="6">
    <source>
        <dbReference type="RuleBase" id="RU004439"/>
    </source>
</evidence>
<dbReference type="InterPro" id="IPR036179">
    <property type="entry name" value="Ig-like_dom_sf"/>
</dbReference>
<dbReference type="PANTHER" id="PTHR16675:SF67">
    <property type="entry name" value="IG-LIKE DOMAIN-CONTAINING PROTEIN"/>
    <property type="match status" value="1"/>
</dbReference>
<dbReference type="RefSeq" id="XP_030403268.1">
    <property type="nucleotide sequence ID" value="XM_030547408.1"/>
</dbReference>
<comment type="subcellular location">
    <subcellularLocation>
        <location evidence="1">Membrane</location>
    </subcellularLocation>
</comment>
<accession>A0A8C4YPV0</accession>
<feature type="signal peptide" evidence="9">
    <location>
        <begin position="1"/>
        <end position="19"/>
    </location>
</feature>
<dbReference type="InterPro" id="IPR011162">
    <property type="entry name" value="MHC_I/II-like_Ag-recog"/>
</dbReference>
<evidence type="ECO:0000256" key="7">
    <source>
        <dbReference type="SAM" id="MobiDB-lite"/>
    </source>
</evidence>
<evidence type="ECO:0000259" key="10">
    <source>
        <dbReference type="PROSITE" id="PS50835"/>
    </source>
</evidence>
<dbReference type="SUPFAM" id="SSF48726">
    <property type="entry name" value="Immunoglobulin"/>
    <property type="match status" value="1"/>
</dbReference>
<dbReference type="InterPro" id="IPR013783">
    <property type="entry name" value="Ig-like_fold"/>
</dbReference>
<dbReference type="InterPro" id="IPR003597">
    <property type="entry name" value="Ig_C1-set"/>
</dbReference>
<dbReference type="GeneID" id="115643404"/>
<dbReference type="GO" id="GO:0009897">
    <property type="term" value="C:external side of plasma membrane"/>
    <property type="evidence" value="ECO:0007669"/>
    <property type="project" value="TreeGrafter"/>
</dbReference>
<dbReference type="InterPro" id="IPR001039">
    <property type="entry name" value="MHC_I_a_a1/a2"/>
</dbReference>
<dbReference type="PROSITE" id="PS00290">
    <property type="entry name" value="IG_MHC"/>
    <property type="match status" value="1"/>
</dbReference>
<dbReference type="InterPro" id="IPR037055">
    <property type="entry name" value="MHC_I-like_Ag-recog_sf"/>
</dbReference>
<dbReference type="Gene3D" id="2.60.40.10">
    <property type="entry name" value="Immunoglobulins"/>
    <property type="match status" value="1"/>
</dbReference>
<dbReference type="FunFam" id="2.60.40.10:FF:000204">
    <property type="entry name" value="Major histocompatibility complex, class I-related protein"/>
    <property type="match status" value="1"/>
</dbReference>
<keyword evidence="5" id="KW-0325">Glycoprotein</keyword>
<dbReference type="GeneTree" id="ENSGT01120000271825"/>
<reference evidence="11" key="1">
    <citation type="submission" date="2025-08" db="UniProtKB">
        <authorList>
            <consortium name="Ensembl"/>
        </authorList>
    </citation>
    <scope>IDENTIFICATION</scope>
</reference>
<dbReference type="PRINTS" id="PR01638">
    <property type="entry name" value="MHCCLASSI"/>
</dbReference>
<evidence type="ECO:0000256" key="3">
    <source>
        <dbReference type="ARBA" id="ARBA00023136"/>
    </source>
</evidence>
<dbReference type="GO" id="GO:0006955">
    <property type="term" value="P:immune response"/>
    <property type="evidence" value="ECO:0007669"/>
    <property type="project" value="TreeGrafter"/>
</dbReference>
<feature type="domain" description="Ig-like" evidence="10">
    <location>
        <begin position="202"/>
        <end position="291"/>
    </location>
</feature>
<feature type="transmembrane region" description="Helical" evidence="8">
    <location>
        <begin position="304"/>
        <end position="326"/>
    </location>
</feature>
<dbReference type="Gene3D" id="3.30.500.10">
    <property type="entry name" value="MHC class I-like antigen recognition-like"/>
    <property type="match status" value="1"/>
</dbReference>
<dbReference type="PANTHER" id="PTHR16675">
    <property type="entry name" value="MHC CLASS I-RELATED"/>
    <property type="match status" value="1"/>
</dbReference>
<dbReference type="InterPro" id="IPR007110">
    <property type="entry name" value="Ig-like_dom"/>
</dbReference>
<sequence>MAWGLLLALCGALLAPAAAGGRHSLAVLVTAVTQEDGTHHYFMISKLDDVQIAYYSSDTREVRPTQTWAEQAVGAEYLQEKTQEFLRHEKGSKVETRWWMQLHNQTGGVHTEQVHVGCALSGQAPRDLRYQYAYDGRDFISFDAQTRTWVAAVQPAFAPKQSWETGKSYTQYVQQFLQSECLGTLRSLVQRGRAVLEQQVPPKISVSRRDAPDGSVIHSCHARGFYPRPIHVSWVRDGEDILAEKDSSGILPNADSTYYTQSSLEISLQQEDGHRYACRVEHSSLGEPTLVWAPGKMGPLSPGVLAAIVLAVLVLAGAVGAGVILWRRKSAGPRKPGYAPAATKSGEDSASSSSSGTDPQGMGPWS</sequence>
<dbReference type="InterPro" id="IPR003006">
    <property type="entry name" value="Ig/MHC_CS"/>
</dbReference>
<keyword evidence="2 9" id="KW-0732">Signal</keyword>
<dbReference type="Pfam" id="PF00129">
    <property type="entry name" value="MHC_I"/>
    <property type="match status" value="1"/>
</dbReference>
<dbReference type="Ensembl" id="ENSGEVT00005030618.1">
    <property type="protein sequence ID" value="ENSGEVP00005029137.1"/>
    <property type="gene ID" value="ENSGEVG00005020430.1"/>
</dbReference>
<dbReference type="Pfam" id="PF07654">
    <property type="entry name" value="C1-set"/>
    <property type="match status" value="1"/>
</dbReference>
<evidence type="ECO:0000256" key="4">
    <source>
        <dbReference type="ARBA" id="ARBA00023157"/>
    </source>
</evidence>
<evidence type="ECO:0000313" key="11">
    <source>
        <dbReference type="Ensembl" id="ENSGEVP00005029137.1"/>
    </source>
</evidence>